<dbReference type="PANTHER" id="PTHR43685:SF2">
    <property type="entry name" value="GLYCOSYLTRANSFERASE 2-LIKE DOMAIN-CONTAINING PROTEIN"/>
    <property type="match status" value="1"/>
</dbReference>
<dbReference type="PANTHER" id="PTHR43685">
    <property type="entry name" value="GLYCOSYLTRANSFERASE"/>
    <property type="match status" value="1"/>
</dbReference>
<reference evidence="2 3" key="1">
    <citation type="submission" date="2014-08" db="EMBL/GenBank/DDBJ databases">
        <authorList>
            <person name="Wibberg D."/>
        </authorList>
    </citation>
    <scope>NUCLEOTIDE SEQUENCE [LARGE SCALE GENOMIC DNA]</scope>
    <source>
        <strain evidence="3">ING2-E5B</strain>
    </source>
</reference>
<feature type="domain" description="Glycosyltransferase 2-like" evidence="1">
    <location>
        <begin position="7"/>
        <end position="142"/>
    </location>
</feature>
<name>A0A098C089_9BACT</name>
<sequence length="345" mass="40292">MNQKLVSIIIPAYNSEKYIEESIKSALSTKYSNFEIVIVNDGSTDNTQSIINKMVSENSVIRSYYQKNAGASAARNHAISKAKGEYILPLDSDNCISPDYVGEAVKVLDNNHNVKLVSCEARFIGEKSGKWEFKPFSINKLCRRNLIDNCAMYRKIDWEKVGGYCNEILGREDWDFWLSLFETGGEFVRLPIVGLYYRVRSNSKRVQTRHLHKNIIDALNARHKPLFYKELNGKLYYQRTYSSVINRIINWFKPENVHVQKNALDYEKYVYAANEPETVKDFIKVPRQKIHYIRYEEKRFHLPGTKIKQSKAMKMFEPDNQTHIGYYEEQTSLFKLKSYLVLRTG</sequence>
<dbReference type="CDD" id="cd00761">
    <property type="entry name" value="Glyco_tranf_GTA_type"/>
    <property type="match status" value="1"/>
</dbReference>
<dbReference type="HOGENOM" id="CLU_025996_0_7_10"/>
<evidence type="ECO:0000313" key="3">
    <source>
        <dbReference type="Proteomes" id="UP000032417"/>
    </source>
</evidence>
<organism evidence="2 3">
    <name type="scientific">Fermentimonas caenicola</name>
    <dbReference type="NCBI Taxonomy" id="1562970"/>
    <lineage>
        <taxon>Bacteria</taxon>
        <taxon>Pseudomonadati</taxon>
        <taxon>Bacteroidota</taxon>
        <taxon>Bacteroidia</taxon>
        <taxon>Bacteroidales</taxon>
        <taxon>Dysgonomonadaceae</taxon>
        <taxon>Fermentimonas</taxon>
    </lineage>
</organism>
<dbReference type="InterPro" id="IPR050834">
    <property type="entry name" value="Glycosyltransf_2"/>
</dbReference>
<evidence type="ECO:0000259" key="1">
    <source>
        <dbReference type="Pfam" id="PF00535"/>
    </source>
</evidence>
<dbReference type="STRING" id="1562970.ING2E5B_1073"/>
<dbReference type="InterPro" id="IPR029044">
    <property type="entry name" value="Nucleotide-diphossugar_trans"/>
</dbReference>
<proteinExistence type="predicted"/>
<protein>
    <recommendedName>
        <fullName evidence="1">Glycosyltransferase 2-like domain-containing protein</fullName>
    </recommendedName>
</protein>
<gene>
    <name evidence="2" type="ORF">ING2E5B_1073</name>
</gene>
<accession>A0A098C089</accession>
<dbReference type="OrthoDB" id="396512at2"/>
<dbReference type="PATRIC" id="fig|1562970.3.peg.1061"/>
<keyword evidence="3" id="KW-1185">Reference proteome</keyword>
<dbReference type="AlphaFoldDB" id="A0A098C089"/>
<dbReference type="Pfam" id="PF00535">
    <property type="entry name" value="Glycos_transf_2"/>
    <property type="match status" value="1"/>
</dbReference>
<dbReference type="EMBL" id="LN515532">
    <property type="protein sequence ID" value="CEA15826.1"/>
    <property type="molecule type" value="Genomic_DNA"/>
</dbReference>
<dbReference type="Proteomes" id="UP000032417">
    <property type="component" value="Chromosome 1"/>
</dbReference>
<dbReference type="SUPFAM" id="SSF53448">
    <property type="entry name" value="Nucleotide-diphospho-sugar transferases"/>
    <property type="match status" value="1"/>
</dbReference>
<dbReference type="KEGG" id="pbt:ING2E5B_1073"/>
<evidence type="ECO:0000313" key="2">
    <source>
        <dbReference type="EMBL" id="CEA15826.1"/>
    </source>
</evidence>
<dbReference type="Gene3D" id="3.90.550.10">
    <property type="entry name" value="Spore Coat Polysaccharide Biosynthesis Protein SpsA, Chain A"/>
    <property type="match status" value="1"/>
</dbReference>
<dbReference type="InterPro" id="IPR001173">
    <property type="entry name" value="Glyco_trans_2-like"/>
</dbReference>